<reference evidence="2" key="2">
    <citation type="submission" date="2021-04" db="EMBL/GenBank/DDBJ databases">
        <title>Taxonomy of Flavobacteriaceae bacterium ZY171143.</title>
        <authorList>
            <person name="Li F."/>
        </authorList>
    </citation>
    <scope>NUCLEOTIDE SEQUENCE [LARGE SCALE GENOMIC DNA]</scope>
    <source>
        <strain evidence="2">ZY171143</strain>
    </source>
</reference>
<sequence>MKIIRLIALLFPLIVSAKEVKVYAFIGELIEYRKVDYQEYYKLDKEKSPVYFDQMFVAKYKILQPVCNEFKSEIIEFVSFDHYGVPPMYKEKNPIVYLGFDEEKKEYFQYKYTWDQALFINNNWYGIFDYLIADLLEIYQPITVRFPYVYNREEYERNHFLYPDTHFEINPSGQSFVTKVYDIYDLAEARIKKINSQLD</sequence>
<protein>
    <submittedName>
        <fullName evidence="1">Uncharacterized protein</fullName>
    </submittedName>
</protein>
<accession>A0ABX7XBQ2</accession>
<keyword evidence="2" id="KW-1185">Reference proteome</keyword>
<dbReference type="Proteomes" id="UP000672011">
    <property type="component" value="Chromosome"/>
</dbReference>
<dbReference type="EMBL" id="CP072842">
    <property type="protein sequence ID" value="QTV05320.1"/>
    <property type="molecule type" value="Genomic_DNA"/>
</dbReference>
<reference evidence="1 2" key="1">
    <citation type="journal article" date="2021" name="Int. J. Syst. Evol. Microbiol.">
        <title>Faecalibacter bovis sp. nov., isolated from cow faeces.</title>
        <authorList>
            <person name="Li F."/>
            <person name="Zhao W."/>
            <person name="Hong Q."/>
            <person name="Shao Q."/>
            <person name="Song J."/>
            <person name="Yang S."/>
        </authorList>
    </citation>
    <scope>NUCLEOTIDE SEQUENCE [LARGE SCALE GENOMIC DNA]</scope>
    <source>
        <strain evidence="1 2">ZY171143</strain>
    </source>
</reference>
<gene>
    <name evidence="1" type="ORF">J9309_11130</name>
</gene>
<dbReference type="RefSeq" id="WP_230475951.1">
    <property type="nucleotide sequence ID" value="NZ_CP072842.1"/>
</dbReference>
<organism evidence="1 2">
    <name type="scientific">Faecalibacter bovis</name>
    <dbReference type="NCBI Taxonomy" id="2898187"/>
    <lineage>
        <taxon>Bacteria</taxon>
        <taxon>Pseudomonadati</taxon>
        <taxon>Bacteroidota</taxon>
        <taxon>Flavobacteriia</taxon>
        <taxon>Flavobacteriales</taxon>
        <taxon>Weeksellaceae</taxon>
        <taxon>Faecalibacter</taxon>
    </lineage>
</organism>
<evidence type="ECO:0000313" key="1">
    <source>
        <dbReference type="EMBL" id="QTV05320.1"/>
    </source>
</evidence>
<evidence type="ECO:0000313" key="2">
    <source>
        <dbReference type="Proteomes" id="UP000672011"/>
    </source>
</evidence>
<name>A0ABX7XBQ2_9FLAO</name>
<proteinExistence type="predicted"/>